<dbReference type="EMBL" id="AGSI01000006">
    <property type="protein sequence ID" value="EIE24162.1"/>
    <property type="molecule type" value="Genomic_DNA"/>
</dbReference>
<sequence>MHSVSAADDAADHSLQLDGDPQGLKRVLEALEAHTWPGLHLKAHRNGSSNGNGLGVHAANVSQLPGATLVPSAGEAESTNGSSMNGQNGIAKLAGSQSEEDAELESFEVMLGRLSEARGQVQGIPDDERRARAATFAMQMLESLGLDDDDDSDDGDGNNDSFN</sequence>
<reference evidence="2 3" key="1">
    <citation type="journal article" date="2012" name="Genome Biol.">
        <title>The genome of the polar eukaryotic microalga coccomyxa subellipsoidea reveals traits of cold adaptation.</title>
        <authorList>
            <person name="Blanc G."/>
            <person name="Agarkova I."/>
            <person name="Grimwood J."/>
            <person name="Kuo A."/>
            <person name="Brueggeman A."/>
            <person name="Dunigan D."/>
            <person name="Gurnon J."/>
            <person name="Ladunga I."/>
            <person name="Lindquist E."/>
            <person name="Lucas S."/>
            <person name="Pangilinan J."/>
            <person name="Proschold T."/>
            <person name="Salamov A."/>
            <person name="Schmutz J."/>
            <person name="Weeks D."/>
            <person name="Yamada T."/>
            <person name="Claverie J.M."/>
            <person name="Grigoriev I."/>
            <person name="Van Etten J."/>
            <person name="Lomsadze A."/>
            <person name="Borodovsky M."/>
        </authorList>
    </citation>
    <scope>NUCLEOTIDE SEQUENCE [LARGE SCALE GENOMIC DNA]</scope>
    <source>
        <strain evidence="2 3">C-169</strain>
    </source>
</reference>
<feature type="compositionally biased region" description="Acidic residues" evidence="1">
    <location>
        <begin position="145"/>
        <end position="157"/>
    </location>
</feature>
<evidence type="ECO:0000256" key="1">
    <source>
        <dbReference type="SAM" id="MobiDB-lite"/>
    </source>
</evidence>
<feature type="region of interest" description="Disordered" evidence="1">
    <location>
        <begin position="1"/>
        <end position="20"/>
    </location>
</feature>
<dbReference type="OrthoDB" id="10261384at2759"/>
<dbReference type="RefSeq" id="XP_005648706.1">
    <property type="nucleotide sequence ID" value="XM_005648649.1"/>
</dbReference>
<feature type="region of interest" description="Disordered" evidence="1">
    <location>
        <begin position="66"/>
        <end position="104"/>
    </location>
</feature>
<accession>I0Z0J3</accession>
<evidence type="ECO:0000313" key="3">
    <source>
        <dbReference type="Proteomes" id="UP000007264"/>
    </source>
</evidence>
<name>I0Z0J3_COCSC</name>
<protein>
    <submittedName>
        <fullName evidence="2">Uncharacterized protein</fullName>
    </submittedName>
</protein>
<comment type="caution">
    <text evidence="2">The sequence shown here is derived from an EMBL/GenBank/DDBJ whole genome shotgun (WGS) entry which is preliminary data.</text>
</comment>
<gene>
    <name evidence="2" type="ORF">COCSUDRAFT_65775</name>
</gene>
<feature type="region of interest" description="Disordered" evidence="1">
    <location>
        <begin position="142"/>
        <end position="163"/>
    </location>
</feature>
<proteinExistence type="predicted"/>
<keyword evidence="3" id="KW-1185">Reference proteome</keyword>
<organism evidence="2 3">
    <name type="scientific">Coccomyxa subellipsoidea (strain C-169)</name>
    <name type="common">Green microalga</name>
    <dbReference type="NCBI Taxonomy" id="574566"/>
    <lineage>
        <taxon>Eukaryota</taxon>
        <taxon>Viridiplantae</taxon>
        <taxon>Chlorophyta</taxon>
        <taxon>core chlorophytes</taxon>
        <taxon>Trebouxiophyceae</taxon>
        <taxon>Trebouxiophyceae incertae sedis</taxon>
        <taxon>Coccomyxaceae</taxon>
        <taxon>Coccomyxa</taxon>
        <taxon>Coccomyxa subellipsoidea</taxon>
    </lineage>
</organism>
<dbReference type="Pfam" id="PF10199">
    <property type="entry name" value="Adaptin_binding"/>
    <property type="match status" value="1"/>
</dbReference>
<dbReference type="PANTHER" id="PTHR14659:SF1">
    <property type="entry name" value="ALPHA- AND GAMMA-ADAPTIN-BINDING PROTEIN P34"/>
    <property type="match status" value="1"/>
</dbReference>
<dbReference type="STRING" id="574566.I0Z0J3"/>
<dbReference type="GeneID" id="17042160"/>
<feature type="compositionally biased region" description="Polar residues" evidence="1">
    <location>
        <begin position="77"/>
        <end position="88"/>
    </location>
</feature>
<dbReference type="AlphaFoldDB" id="I0Z0J3"/>
<dbReference type="InterPro" id="IPR019341">
    <property type="entry name" value="Alpha/Gamma-adaptin-bd_p34"/>
</dbReference>
<dbReference type="Proteomes" id="UP000007264">
    <property type="component" value="Unassembled WGS sequence"/>
</dbReference>
<evidence type="ECO:0000313" key="2">
    <source>
        <dbReference type="EMBL" id="EIE24162.1"/>
    </source>
</evidence>
<dbReference type="KEGG" id="csl:COCSUDRAFT_65775"/>
<dbReference type="PANTHER" id="PTHR14659">
    <property type="entry name" value="ALPHA- AND GAMMA-ADAPTIN-BINDING PROTEIN P34"/>
    <property type="match status" value="1"/>
</dbReference>